<dbReference type="AlphaFoldDB" id="A0A1Z4N2F3"/>
<proteinExistence type="predicted"/>
<dbReference type="EMBL" id="AP018248">
    <property type="protein sequence ID" value="BAY99884.1"/>
    <property type="molecule type" value="Genomic_DNA"/>
</dbReference>
<protein>
    <submittedName>
        <fullName evidence="1">Uncharacterized protein</fullName>
    </submittedName>
</protein>
<reference evidence="1 2" key="1">
    <citation type="submission" date="2017-06" db="EMBL/GenBank/DDBJ databases">
        <title>Genome sequencing of cyanobaciteial culture collection at National Institute for Environmental Studies (NIES).</title>
        <authorList>
            <person name="Hirose Y."/>
            <person name="Shimura Y."/>
            <person name="Fujisawa T."/>
            <person name="Nakamura Y."/>
            <person name="Kawachi M."/>
        </authorList>
    </citation>
    <scope>NUCLEOTIDE SEQUENCE [LARGE SCALE GENOMIC DNA]</scope>
    <source>
        <strain evidence="1 2">NIES-37</strain>
    </source>
</reference>
<dbReference type="Proteomes" id="UP000218785">
    <property type="component" value="Chromosome"/>
</dbReference>
<organism evidence="1 2">
    <name type="scientific">Tolypothrix tenuis PCC 7101</name>
    <dbReference type="NCBI Taxonomy" id="231146"/>
    <lineage>
        <taxon>Bacteria</taxon>
        <taxon>Bacillati</taxon>
        <taxon>Cyanobacteriota</taxon>
        <taxon>Cyanophyceae</taxon>
        <taxon>Nostocales</taxon>
        <taxon>Tolypothrichaceae</taxon>
        <taxon>Tolypothrix</taxon>
    </lineage>
</organism>
<dbReference type="KEGG" id="ttq:NIES37_38670"/>
<dbReference type="RefSeq" id="WP_096578357.1">
    <property type="nucleotide sequence ID" value="NZ_CAWNJS010000001.1"/>
</dbReference>
<gene>
    <name evidence="1" type="ORF">NIES37_38670</name>
</gene>
<evidence type="ECO:0000313" key="1">
    <source>
        <dbReference type="EMBL" id="BAY99884.1"/>
    </source>
</evidence>
<keyword evidence="2" id="KW-1185">Reference proteome</keyword>
<accession>A0A1Z4N2F3</accession>
<name>A0A1Z4N2F3_9CYAN</name>
<sequence>MGLLLDDYSNTWNYTVVFDYPQGFCEEFIEEDLAALDELLFSKLELKLINHNCQFLINQNSLTAGIYCQKLTLFQSLLFDSFSVWVSCKAFPQRSLYLGRVQGTVYQ</sequence>
<evidence type="ECO:0000313" key="2">
    <source>
        <dbReference type="Proteomes" id="UP000218785"/>
    </source>
</evidence>